<reference evidence="1" key="1">
    <citation type="journal article" date="2015" name="Nature">
        <title>Complex archaea that bridge the gap between prokaryotes and eukaryotes.</title>
        <authorList>
            <person name="Spang A."/>
            <person name="Saw J.H."/>
            <person name="Jorgensen S.L."/>
            <person name="Zaremba-Niedzwiedzka K."/>
            <person name="Martijn J."/>
            <person name="Lind A.E."/>
            <person name="van Eijk R."/>
            <person name="Schleper C."/>
            <person name="Guy L."/>
            <person name="Ettema T.J."/>
        </authorList>
    </citation>
    <scope>NUCLEOTIDE SEQUENCE</scope>
</reference>
<sequence>MEEIIELLKNSKFEAAIPDVFFKCEYAVFLKEDENSLCYTTSKERAELIASILNEWAVFKREKK</sequence>
<comment type="caution">
    <text evidence="1">The sequence shown here is derived from an EMBL/GenBank/DDBJ whole genome shotgun (WGS) entry which is preliminary data.</text>
</comment>
<evidence type="ECO:0000313" key="1">
    <source>
        <dbReference type="EMBL" id="KKN26720.1"/>
    </source>
</evidence>
<name>A0A0F9P4F1_9ZZZZ</name>
<accession>A0A0F9P4F1</accession>
<proteinExistence type="predicted"/>
<dbReference type="EMBL" id="LAZR01002699">
    <property type="protein sequence ID" value="KKN26720.1"/>
    <property type="molecule type" value="Genomic_DNA"/>
</dbReference>
<dbReference type="AlphaFoldDB" id="A0A0F9P4F1"/>
<gene>
    <name evidence="1" type="ORF">LCGC14_0872020</name>
</gene>
<organism evidence="1">
    <name type="scientific">marine sediment metagenome</name>
    <dbReference type="NCBI Taxonomy" id="412755"/>
    <lineage>
        <taxon>unclassified sequences</taxon>
        <taxon>metagenomes</taxon>
        <taxon>ecological metagenomes</taxon>
    </lineage>
</organism>
<protein>
    <submittedName>
        <fullName evidence="1">Uncharacterized protein</fullName>
    </submittedName>
</protein>